<feature type="compositionally biased region" description="Basic residues" evidence="1">
    <location>
        <begin position="433"/>
        <end position="445"/>
    </location>
</feature>
<organism evidence="3 4">
    <name type="scientific">Suillus placidus</name>
    <dbReference type="NCBI Taxonomy" id="48579"/>
    <lineage>
        <taxon>Eukaryota</taxon>
        <taxon>Fungi</taxon>
        <taxon>Dikarya</taxon>
        <taxon>Basidiomycota</taxon>
        <taxon>Agaricomycotina</taxon>
        <taxon>Agaricomycetes</taxon>
        <taxon>Agaricomycetidae</taxon>
        <taxon>Boletales</taxon>
        <taxon>Suillineae</taxon>
        <taxon>Suillaceae</taxon>
        <taxon>Suillus</taxon>
    </lineage>
</organism>
<dbReference type="Pfam" id="PF20722">
    <property type="entry name" value="DUF6830"/>
    <property type="match status" value="1"/>
</dbReference>
<dbReference type="Proteomes" id="UP000714275">
    <property type="component" value="Unassembled WGS sequence"/>
</dbReference>
<name>A0A9P6ZQV1_9AGAM</name>
<feature type="domain" description="DUF6830" evidence="2">
    <location>
        <begin position="2"/>
        <end position="66"/>
    </location>
</feature>
<feature type="compositionally biased region" description="Basic and acidic residues" evidence="1">
    <location>
        <begin position="421"/>
        <end position="432"/>
    </location>
</feature>
<accession>A0A9P6ZQV1</accession>
<dbReference type="InterPro" id="IPR049233">
    <property type="entry name" value="DUF6830"/>
</dbReference>
<comment type="caution">
    <text evidence="3">The sequence shown here is derived from an EMBL/GenBank/DDBJ whole genome shotgun (WGS) entry which is preliminary data.</text>
</comment>
<gene>
    <name evidence="3" type="ORF">EV702DRAFT_1199670</name>
</gene>
<protein>
    <recommendedName>
        <fullName evidence="2">DUF6830 domain-containing protein</fullName>
    </recommendedName>
</protein>
<feature type="region of interest" description="Disordered" evidence="1">
    <location>
        <begin position="412"/>
        <end position="445"/>
    </location>
</feature>
<dbReference type="OrthoDB" id="2679919at2759"/>
<sequence length="445" mass="49883">MVWFKVCVQQALYHTPSIILPALTVNASPPSATWKYGHYDAAIFAVDDTRREQWPTSGLKGHAVVEVHLIMQPLPPRGISSSASWAARFLIFIYFADTQDLHIMPPLPVHEQPAAHLAKAINKWMEAIPYDKLLIDITMHLNYRIQNKDSTNIPDLHLTVTAQPPEDMESDEMAIAKSVSKWVGECGLSLDMNCMVRKLSITCDGHQDINYALVISFKERARWQQPKEENITAQQLRSAPPLDYEEFIPSRIKKSLRFGPVELKSHIWIDISEVHYTVYKRGTDSHFDFNNKNAATFAEGTLYPTLQMDDVEWMLSDAAESLKGYIILLMEGMGLEESAIQSAPYCRYLDWRNHKYDKHKTAHVNVQSSDSSTQQTSTSFSSILMTSSSDATTSSSDGTVSTSAGLSLDVQPECSAKKSKIQPEGKCDESKVKPKKKGNGKGKGR</sequence>
<feature type="region of interest" description="Disordered" evidence="1">
    <location>
        <begin position="388"/>
        <end position="407"/>
    </location>
</feature>
<dbReference type="EMBL" id="JABBWD010000036">
    <property type="protein sequence ID" value="KAG1775073.1"/>
    <property type="molecule type" value="Genomic_DNA"/>
</dbReference>
<dbReference type="AlphaFoldDB" id="A0A9P6ZQV1"/>
<evidence type="ECO:0000256" key="1">
    <source>
        <dbReference type="SAM" id="MobiDB-lite"/>
    </source>
</evidence>
<reference evidence="3" key="1">
    <citation type="journal article" date="2020" name="New Phytol.">
        <title>Comparative genomics reveals dynamic genome evolution in host specialist ectomycorrhizal fungi.</title>
        <authorList>
            <person name="Lofgren L.A."/>
            <person name="Nguyen N.H."/>
            <person name="Vilgalys R."/>
            <person name="Ruytinx J."/>
            <person name="Liao H.L."/>
            <person name="Branco S."/>
            <person name="Kuo A."/>
            <person name="LaButti K."/>
            <person name="Lipzen A."/>
            <person name="Andreopoulos W."/>
            <person name="Pangilinan J."/>
            <person name="Riley R."/>
            <person name="Hundley H."/>
            <person name="Na H."/>
            <person name="Barry K."/>
            <person name="Grigoriev I.V."/>
            <person name="Stajich J.E."/>
            <person name="Kennedy P.G."/>
        </authorList>
    </citation>
    <scope>NUCLEOTIDE SEQUENCE</scope>
    <source>
        <strain evidence="3">DOB743</strain>
    </source>
</reference>
<proteinExistence type="predicted"/>
<feature type="compositionally biased region" description="Low complexity" evidence="1">
    <location>
        <begin position="388"/>
        <end position="405"/>
    </location>
</feature>
<evidence type="ECO:0000259" key="2">
    <source>
        <dbReference type="Pfam" id="PF20722"/>
    </source>
</evidence>
<evidence type="ECO:0000313" key="4">
    <source>
        <dbReference type="Proteomes" id="UP000714275"/>
    </source>
</evidence>
<keyword evidence="4" id="KW-1185">Reference proteome</keyword>
<evidence type="ECO:0000313" key="3">
    <source>
        <dbReference type="EMBL" id="KAG1775073.1"/>
    </source>
</evidence>